<dbReference type="Proteomes" id="UP001244341">
    <property type="component" value="Chromosome 15b"/>
</dbReference>
<protein>
    <submittedName>
        <fullName evidence="2">Uncharacterized protein</fullName>
    </submittedName>
</protein>
<accession>A0ABY8UNR2</accession>
<name>A0ABY8UNR2_TETOB</name>
<evidence type="ECO:0000313" key="3">
    <source>
        <dbReference type="Proteomes" id="UP001244341"/>
    </source>
</evidence>
<proteinExistence type="predicted"/>
<evidence type="ECO:0000313" key="2">
    <source>
        <dbReference type="EMBL" id="WIA23199.1"/>
    </source>
</evidence>
<feature type="region of interest" description="Disordered" evidence="1">
    <location>
        <begin position="29"/>
        <end position="131"/>
    </location>
</feature>
<reference evidence="2 3" key="1">
    <citation type="submission" date="2023-05" db="EMBL/GenBank/DDBJ databases">
        <title>A 100% complete, gapless, phased diploid assembly of the Scenedesmus obliquus UTEX 3031 genome.</title>
        <authorList>
            <person name="Biondi T.C."/>
            <person name="Hanschen E.R."/>
            <person name="Kwon T."/>
            <person name="Eng W."/>
            <person name="Kruse C.P.S."/>
            <person name="Koehler S.I."/>
            <person name="Kunde Y."/>
            <person name="Gleasner C.D."/>
            <person name="You Mak K.T."/>
            <person name="Polle J."/>
            <person name="Hovde B.T."/>
            <person name="Starkenburg S.R."/>
        </authorList>
    </citation>
    <scope>NUCLEOTIDE SEQUENCE [LARGE SCALE GENOMIC DNA]</scope>
    <source>
        <strain evidence="2 3">DOE0152z</strain>
    </source>
</reference>
<feature type="compositionally biased region" description="Low complexity" evidence="1">
    <location>
        <begin position="45"/>
        <end position="98"/>
    </location>
</feature>
<feature type="compositionally biased region" description="Low complexity" evidence="1">
    <location>
        <begin position="113"/>
        <end position="131"/>
    </location>
</feature>
<dbReference type="EMBL" id="CP126222">
    <property type="protein sequence ID" value="WIA23199.1"/>
    <property type="molecule type" value="Genomic_DNA"/>
</dbReference>
<evidence type="ECO:0000256" key="1">
    <source>
        <dbReference type="SAM" id="MobiDB-lite"/>
    </source>
</evidence>
<organism evidence="2 3">
    <name type="scientific">Tetradesmus obliquus</name>
    <name type="common">Green alga</name>
    <name type="synonym">Acutodesmus obliquus</name>
    <dbReference type="NCBI Taxonomy" id="3088"/>
    <lineage>
        <taxon>Eukaryota</taxon>
        <taxon>Viridiplantae</taxon>
        <taxon>Chlorophyta</taxon>
        <taxon>core chlorophytes</taxon>
        <taxon>Chlorophyceae</taxon>
        <taxon>CS clade</taxon>
        <taxon>Sphaeropleales</taxon>
        <taxon>Scenedesmaceae</taxon>
        <taxon>Tetradesmus</taxon>
    </lineage>
</organism>
<sequence length="428" mass="43029">MQAYVDAPVVEVHEDQQVDLSLAQLQQDLQEQLQQHQRSSAEQPAAADSDSLDASMHSSTTQGATEAPAGEAVAAADEPAAAVEAAPAASLAHSSKPASCEDESEWHLVSPNGSVRLRGAGSSSSRGSFDYSGVSPRIGSDAGSSAADNAAQLMAAADESGSDSEASHTPKDALAASILGHSVLMGRSASCFGSDNADVAAATAAADEMHAASDSDDGMEALREASMVSGEGGLDGMAAADDDAASAAVIAAAAAAGASGGAAAVEAEVLTGLGLLGGEVAQLVGAAQGGAAGALAGLREWLLESLAALVQGGRVSHAAACSTRDQLQRSLHLMAKQGGLAAAAVGAAADWRVVLSSAAAVVCLAMWMRSRNEAASLRASLRRRDHELSKLVMRLVSLQELLNQGQGLPLNRYMRYEGVASVAAASYM</sequence>
<gene>
    <name evidence="2" type="ORF">OEZ85_001523</name>
</gene>
<keyword evidence="3" id="KW-1185">Reference proteome</keyword>